<dbReference type="PANTHER" id="PTHR22916">
    <property type="entry name" value="GLYCOSYLTRANSFERASE"/>
    <property type="match status" value="1"/>
</dbReference>
<evidence type="ECO:0000259" key="5">
    <source>
        <dbReference type="Pfam" id="PF00535"/>
    </source>
</evidence>
<dbReference type="OrthoDB" id="396512at2"/>
<keyword evidence="3 6" id="KW-0808">Transferase</keyword>
<evidence type="ECO:0000313" key="6">
    <source>
        <dbReference type="EMBL" id="KPL57766.1"/>
    </source>
</evidence>
<dbReference type="Pfam" id="PF00535">
    <property type="entry name" value="Glycos_transf_2"/>
    <property type="match status" value="1"/>
</dbReference>
<reference evidence="6 7" key="1">
    <citation type="submission" date="2015-08" db="EMBL/GenBank/DDBJ databases">
        <title>Draft Genome Sequence of Bacillus vietnamensis UCD-SED5.</title>
        <authorList>
            <person name="Lee R.D."/>
            <person name="Jospin G."/>
            <person name="Lang J.M."/>
            <person name="Coil D.A."/>
            <person name="Eisen J.A."/>
        </authorList>
    </citation>
    <scope>NUCLEOTIDE SEQUENCE [LARGE SCALE GENOMIC DNA]</scope>
    <source>
        <strain evidence="6 7">UCD-SED5</strain>
    </source>
</reference>
<dbReference type="PANTHER" id="PTHR22916:SF51">
    <property type="entry name" value="GLYCOSYLTRANSFERASE EPSH-RELATED"/>
    <property type="match status" value="1"/>
</dbReference>
<feature type="domain" description="Glycosyltransferase 2-like" evidence="5">
    <location>
        <begin position="6"/>
        <end position="126"/>
    </location>
</feature>
<evidence type="ECO:0000256" key="3">
    <source>
        <dbReference type="ARBA" id="ARBA00022679"/>
    </source>
</evidence>
<sequence length="355" mass="41190">MKPKVSIIVPIYNMESYLTRCLNSLVSQSLIDIEIIAVNDGSTDATMKILNEYASKDRRIKVINKKNGGVSSARNAGIHAATGEYIGFVDPDDWVDYEMYETLYRTAVSSQSDTVMCSYMREFGTHSREKVFNSPHKVTYINEEVKKNVLRRIVGPLNKEIGNPELLDAWGTVWSKLYRAEVIKSNHLQFEDLKQIGTNEDSLFNIQAIYHSNSFTFLNSPLYHYWRANTTSVTSGYKPELVDQWFHLYKIIETFLENKKMGEEYYIALNNRICLNLLGLGLNSLSEGKKFTPHKKIKNIKLLLEDYRIKRSFQQFDLSHFPIVWRAFYLCAKLRFASAFYFMLISIDVLRKTVR</sequence>
<evidence type="ECO:0000256" key="1">
    <source>
        <dbReference type="ARBA" id="ARBA00006739"/>
    </source>
</evidence>
<dbReference type="AlphaFoldDB" id="A0A0P6WJ57"/>
<evidence type="ECO:0000313" key="7">
    <source>
        <dbReference type="Proteomes" id="UP000050398"/>
    </source>
</evidence>
<keyword evidence="2" id="KW-0328">Glycosyltransferase</keyword>
<evidence type="ECO:0000256" key="4">
    <source>
        <dbReference type="SAM" id="Phobius"/>
    </source>
</evidence>
<dbReference type="SUPFAM" id="SSF53448">
    <property type="entry name" value="Nucleotide-diphospho-sugar transferases"/>
    <property type="match status" value="1"/>
</dbReference>
<dbReference type="RefSeq" id="WP_060674778.1">
    <property type="nucleotide sequence ID" value="NZ_LIXZ01000027.1"/>
</dbReference>
<comment type="similarity">
    <text evidence="1">Belongs to the glycosyltransferase 2 family.</text>
</comment>
<dbReference type="Proteomes" id="UP000050398">
    <property type="component" value="Unassembled WGS sequence"/>
</dbReference>
<keyword evidence="4" id="KW-1133">Transmembrane helix</keyword>
<protein>
    <submittedName>
        <fullName evidence="6">Glycosyl transferase family 2</fullName>
    </submittedName>
</protein>
<accession>A0A0P6WJ57</accession>
<dbReference type="EMBL" id="LIXZ01000027">
    <property type="protein sequence ID" value="KPL57766.1"/>
    <property type="molecule type" value="Genomic_DNA"/>
</dbReference>
<dbReference type="InterPro" id="IPR001173">
    <property type="entry name" value="Glyco_trans_2-like"/>
</dbReference>
<dbReference type="PATRIC" id="fig|218284.4.peg.2611"/>
<organism evidence="6 7">
    <name type="scientific">Rossellomorea vietnamensis</name>
    <dbReference type="NCBI Taxonomy" id="218284"/>
    <lineage>
        <taxon>Bacteria</taxon>
        <taxon>Bacillati</taxon>
        <taxon>Bacillota</taxon>
        <taxon>Bacilli</taxon>
        <taxon>Bacillales</taxon>
        <taxon>Bacillaceae</taxon>
        <taxon>Rossellomorea</taxon>
    </lineage>
</organism>
<proteinExistence type="inferred from homology"/>
<dbReference type="InterPro" id="IPR029044">
    <property type="entry name" value="Nucleotide-diphossugar_trans"/>
</dbReference>
<comment type="caution">
    <text evidence="6">The sequence shown here is derived from an EMBL/GenBank/DDBJ whole genome shotgun (WGS) entry which is preliminary data.</text>
</comment>
<keyword evidence="4" id="KW-0812">Transmembrane</keyword>
<gene>
    <name evidence="6" type="ORF">AM506_20410</name>
</gene>
<name>A0A0P6WJ57_9BACI</name>
<keyword evidence="4" id="KW-0472">Membrane</keyword>
<dbReference type="CDD" id="cd00761">
    <property type="entry name" value="Glyco_tranf_GTA_type"/>
    <property type="match status" value="1"/>
</dbReference>
<dbReference type="Gene3D" id="3.90.550.10">
    <property type="entry name" value="Spore Coat Polysaccharide Biosynthesis Protein SpsA, Chain A"/>
    <property type="match status" value="1"/>
</dbReference>
<dbReference type="GO" id="GO:0016757">
    <property type="term" value="F:glycosyltransferase activity"/>
    <property type="evidence" value="ECO:0007669"/>
    <property type="project" value="UniProtKB-KW"/>
</dbReference>
<evidence type="ECO:0000256" key="2">
    <source>
        <dbReference type="ARBA" id="ARBA00022676"/>
    </source>
</evidence>
<feature type="transmembrane region" description="Helical" evidence="4">
    <location>
        <begin position="327"/>
        <end position="350"/>
    </location>
</feature>